<dbReference type="Gene3D" id="3.50.50.60">
    <property type="entry name" value="FAD/NAD(P)-binding domain"/>
    <property type="match status" value="1"/>
</dbReference>
<dbReference type="Pfam" id="PF01494">
    <property type="entry name" value="FAD_binding_3"/>
    <property type="match status" value="1"/>
</dbReference>
<dbReference type="PRINTS" id="PR00420">
    <property type="entry name" value="RNGMNOXGNASE"/>
</dbReference>
<sequence>MENNKKVIIVGAGLVGSLWAVYLSKAGYSVTIYERRSDIRKAEISAGKSINLSLSNRGWKALDAVGVGDEIRKIAIPMYGRMMHDMVGNLTFQQYGKEDEAIYSVSRGKVNATMMDIAEKHGNATIHYNHDCKRVDLKNGIVYLKNTQTGEDIEAHADLIFAADGAFSAVRYNSMQKLDRFNYSQNYIADGYREILLPPNPDGSYRMDKNALHIWPRGRFMVIALANEDGSFTCTLFMPHTGGEHAFDKLTSKEAVDNFFKSLFPDFYEMMPNIADAWEDHPLSSLAIVRCYPWTRGKVALMGDAAHATVPFYGQGMNAGFEDCTVLNGLMLKHNHNWEAIFDEYSRERKPDGDALQDLSLDNYYVMRDYVGDPAFLLRKKIEAKFSALHPDKWIPLYSQVTFSDIRYSVAYKQGQIQSKIRDEIMEIPNIETRWDEDEVMEKLLTLSGH</sequence>
<dbReference type="FunFam" id="3.50.50.60:FF:000185">
    <property type="entry name" value="Kynurenine 3-monooxygenase"/>
    <property type="match status" value="1"/>
</dbReference>
<dbReference type="UniPathway" id="UPA00253">
    <property type="reaction ID" value="UER00328"/>
</dbReference>
<dbReference type="GO" id="GO:0009435">
    <property type="term" value="P:NAD+ biosynthetic process"/>
    <property type="evidence" value="ECO:0007669"/>
    <property type="project" value="UniProtKB-UniPathway"/>
</dbReference>
<accession>A0A6G7NPK7</accession>
<organism evidence="11">
    <name type="scientific">uncultured Flavobacteriia bacterium</name>
    <dbReference type="NCBI Taxonomy" id="212695"/>
    <lineage>
        <taxon>Bacteria</taxon>
        <taxon>Pseudomonadati</taxon>
        <taxon>Bacteroidota</taxon>
        <taxon>Flavobacteriia</taxon>
        <taxon>environmental samples</taxon>
    </lineage>
</organism>
<dbReference type="InterPro" id="IPR036188">
    <property type="entry name" value="FAD/NAD-bd_sf"/>
</dbReference>
<proteinExistence type="inferred from homology"/>
<keyword evidence="3 9" id="KW-0662">Pyridine nucleotide biosynthesis</keyword>
<dbReference type="InterPro" id="IPR002938">
    <property type="entry name" value="FAD-bd"/>
</dbReference>
<dbReference type="EMBL" id="MT023474">
    <property type="protein sequence ID" value="QIJ55700.1"/>
    <property type="molecule type" value="Genomic_DNA"/>
</dbReference>
<protein>
    <recommendedName>
        <fullName evidence="9">Kynurenine 3-monooxygenase</fullName>
        <ecNumber evidence="9">1.14.13.9</ecNumber>
    </recommendedName>
    <alternativeName>
        <fullName evidence="9">Kynurenine 3-hydroxylase</fullName>
    </alternativeName>
</protein>
<keyword evidence="6 9" id="KW-0560">Oxidoreductase</keyword>
<evidence type="ECO:0000256" key="3">
    <source>
        <dbReference type="ARBA" id="ARBA00022642"/>
    </source>
</evidence>
<gene>
    <name evidence="9" type="primary">kmo</name>
</gene>
<comment type="pathway">
    <text evidence="9">Cofactor biosynthesis; NAD(+) biosynthesis; quinolinate from L-kynurenine: step 1/3.</text>
</comment>
<reference evidence="11" key="1">
    <citation type="submission" date="2020-02" db="EMBL/GenBank/DDBJ databases">
        <title>Predicted bioremediation functions on Apatlaco River microbiome supports a recent overpollution history.</title>
        <authorList>
            <person name="Breton Deval L."/>
        </authorList>
    </citation>
    <scope>NUCLEOTIDE SEQUENCE</scope>
</reference>
<comment type="function">
    <text evidence="9">Catalyzes the hydroxylation of L-kynurenine (L-Kyn) to form 3-hydroxy-L-kynurenine (L-3OHKyn). Required for synthesis of quinolinic acid.</text>
</comment>
<comment type="catalytic activity">
    <reaction evidence="8 9">
        <text>L-kynurenine + NADPH + O2 + H(+) = 3-hydroxy-L-kynurenine + NADP(+) + H2O</text>
        <dbReference type="Rhea" id="RHEA:20545"/>
        <dbReference type="ChEBI" id="CHEBI:15377"/>
        <dbReference type="ChEBI" id="CHEBI:15378"/>
        <dbReference type="ChEBI" id="CHEBI:15379"/>
        <dbReference type="ChEBI" id="CHEBI:57783"/>
        <dbReference type="ChEBI" id="CHEBI:57959"/>
        <dbReference type="ChEBI" id="CHEBI:58125"/>
        <dbReference type="ChEBI" id="CHEBI:58349"/>
        <dbReference type="EC" id="1.14.13.9"/>
    </reaction>
</comment>
<comment type="similarity">
    <text evidence="9">Belongs to the aromatic-ring hydroxylase family. KMO subfamily.</text>
</comment>
<evidence type="ECO:0000256" key="4">
    <source>
        <dbReference type="ARBA" id="ARBA00022827"/>
    </source>
</evidence>
<dbReference type="SUPFAM" id="SSF51905">
    <property type="entry name" value="FAD/NAD(P)-binding domain"/>
    <property type="match status" value="1"/>
</dbReference>
<keyword evidence="7 9" id="KW-0503">Monooxygenase</keyword>
<comment type="cofactor">
    <cofactor evidence="1 9">
        <name>FAD</name>
        <dbReference type="ChEBI" id="CHEBI:57692"/>
    </cofactor>
</comment>
<dbReference type="GO" id="GO:0043420">
    <property type="term" value="P:anthranilate metabolic process"/>
    <property type="evidence" value="ECO:0007669"/>
    <property type="project" value="UniProtKB-UniRule"/>
</dbReference>
<evidence type="ECO:0000313" key="11">
    <source>
        <dbReference type="EMBL" id="QIJ55700.1"/>
    </source>
</evidence>
<dbReference type="GO" id="GO:0071949">
    <property type="term" value="F:FAD binding"/>
    <property type="evidence" value="ECO:0007669"/>
    <property type="project" value="InterPro"/>
</dbReference>
<dbReference type="PANTHER" id="PTHR46028:SF2">
    <property type="entry name" value="KYNURENINE 3-MONOOXYGENASE"/>
    <property type="match status" value="1"/>
</dbReference>
<keyword evidence="4 9" id="KW-0274">FAD</keyword>
<dbReference type="GO" id="GO:0070189">
    <property type="term" value="P:kynurenine metabolic process"/>
    <property type="evidence" value="ECO:0007669"/>
    <property type="project" value="TreeGrafter"/>
</dbReference>
<evidence type="ECO:0000256" key="1">
    <source>
        <dbReference type="ARBA" id="ARBA00001974"/>
    </source>
</evidence>
<evidence type="ECO:0000256" key="6">
    <source>
        <dbReference type="ARBA" id="ARBA00023002"/>
    </source>
</evidence>
<dbReference type="GO" id="GO:0019805">
    <property type="term" value="P:quinolinate biosynthetic process"/>
    <property type="evidence" value="ECO:0007669"/>
    <property type="project" value="UniProtKB-UniRule"/>
</dbReference>
<name>A0A6G7NPK7_9BACT</name>
<keyword evidence="5 9" id="KW-0521">NADP</keyword>
<evidence type="ECO:0000259" key="10">
    <source>
        <dbReference type="Pfam" id="PF01494"/>
    </source>
</evidence>
<evidence type="ECO:0000256" key="8">
    <source>
        <dbReference type="ARBA" id="ARBA00047818"/>
    </source>
</evidence>
<evidence type="ECO:0000256" key="2">
    <source>
        <dbReference type="ARBA" id="ARBA00022630"/>
    </source>
</evidence>
<evidence type="ECO:0000256" key="5">
    <source>
        <dbReference type="ARBA" id="ARBA00022857"/>
    </source>
</evidence>
<keyword evidence="2 9" id="KW-0285">Flavoprotein</keyword>
<dbReference type="InterPro" id="IPR027545">
    <property type="entry name" value="Kynurenine_monooxygenase"/>
</dbReference>
<dbReference type="AlphaFoldDB" id="A0A6G7NPK7"/>
<feature type="domain" description="FAD-binding" evidence="10">
    <location>
        <begin position="6"/>
        <end position="357"/>
    </location>
</feature>
<dbReference type="GO" id="GO:0004502">
    <property type="term" value="F:kynurenine 3-monooxygenase activity"/>
    <property type="evidence" value="ECO:0007669"/>
    <property type="project" value="UniProtKB-UniRule"/>
</dbReference>
<evidence type="ECO:0000256" key="7">
    <source>
        <dbReference type="ARBA" id="ARBA00023033"/>
    </source>
</evidence>
<evidence type="ECO:0000256" key="9">
    <source>
        <dbReference type="HAMAP-Rule" id="MF_01971"/>
    </source>
</evidence>
<dbReference type="GO" id="GO:0006569">
    <property type="term" value="P:L-tryptophan catabolic process"/>
    <property type="evidence" value="ECO:0007669"/>
    <property type="project" value="UniProtKB-UniRule"/>
</dbReference>
<dbReference type="PANTHER" id="PTHR46028">
    <property type="entry name" value="KYNURENINE 3-MONOOXYGENASE"/>
    <property type="match status" value="1"/>
</dbReference>
<dbReference type="EC" id="1.14.13.9" evidence="9"/>
<dbReference type="HAMAP" id="MF_01971">
    <property type="entry name" value="Kynurenine_monooxygenase"/>
    <property type="match status" value="1"/>
</dbReference>